<dbReference type="EMBL" id="JARUHG010000005">
    <property type="protein sequence ID" value="MDR0184256.1"/>
    <property type="molecule type" value="Genomic_DNA"/>
</dbReference>
<accession>A0ABU1CH26</accession>
<name>A0ABU1CH26_9GAMM</name>
<evidence type="ECO:0000313" key="1">
    <source>
        <dbReference type="EMBL" id="MDR0184256.1"/>
    </source>
</evidence>
<sequence length="414" mass="47170">MTSDSGKLIAAVLAELVRIHQSRPQVDRVTATENRVFVETVDPLHRRVICIGTGEWLDEWFPGNFGQIGEFGPRYIDILNLGETRLEGDERERIVQEWINRQTGEVRIHLPDRMDHVRMRLEDAWWGQIELIRSPTVVGEFYRRSAAAYLSRWLDEPVEDHDKYVDKVRACLRYCFPNTLIRGTTATPLLDEKPCKTIVYTVHPRSAVLSALRDVGYPGQTLRFEPLPHEEPSEDDVKNFAKSLRRASFSKIGFLTSRGTPSWDFRALAADLRSSANYIPLILSLTHGELLALIANVERNQFRDNESWLSDRLKAAYHDANRTYTYQITCMDGSDRDCHGSVENYLDIGGLKRGQLRDLANGHSIELDGEQVRRNRHVLSLEQQAAAHRGEPVYLELELDTVCSACGSDSNPPD</sequence>
<evidence type="ECO:0008006" key="3">
    <source>
        <dbReference type="Google" id="ProtNLM"/>
    </source>
</evidence>
<keyword evidence="2" id="KW-1185">Reference proteome</keyword>
<reference evidence="1 2" key="1">
    <citation type="submission" date="2023-04" db="EMBL/GenBank/DDBJ databases">
        <title>Lysobacter sp. strain UC isolated from soil sample.</title>
        <authorList>
            <person name="Choksket S."/>
            <person name="Harshvardhan F."/>
            <person name="Rana R."/>
            <person name="Patil P.B."/>
            <person name="Korpole S."/>
        </authorList>
    </citation>
    <scope>NUCLEOTIDE SEQUENCE [LARGE SCALE GENOMIC DNA]</scope>
    <source>
        <strain evidence="1 2">UC</strain>
    </source>
</reference>
<evidence type="ECO:0000313" key="2">
    <source>
        <dbReference type="Proteomes" id="UP001233535"/>
    </source>
</evidence>
<dbReference type="RefSeq" id="WP_309263380.1">
    <property type="nucleotide sequence ID" value="NZ_JARUHG010000005.1"/>
</dbReference>
<gene>
    <name evidence="1" type="ORF">P8609_14925</name>
</gene>
<proteinExistence type="predicted"/>
<comment type="caution">
    <text evidence="1">The sequence shown here is derived from an EMBL/GenBank/DDBJ whole genome shotgun (WGS) entry which is preliminary data.</text>
</comment>
<dbReference type="Proteomes" id="UP001233535">
    <property type="component" value="Unassembled WGS sequence"/>
</dbReference>
<organism evidence="1 2">
    <name type="scientific">Lysobacter arvi</name>
    <dbReference type="NCBI Taxonomy" id="3038776"/>
    <lineage>
        <taxon>Bacteria</taxon>
        <taxon>Pseudomonadati</taxon>
        <taxon>Pseudomonadota</taxon>
        <taxon>Gammaproteobacteria</taxon>
        <taxon>Lysobacterales</taxon>
        <taxon>Lysobacteraceae</taxon>
        <taxon>Lysobacter</taxon>
    </lineage>
</organism>
<protein>
    <recommendedName>
        <fullName evidence="3">TIR domain-containing protein</fullName>
    </recommendedName>
</protein>